<feature type="chain" id="PRO_5012409214" description="Peptidase M1 membrane alanine aminopeptidase domain-containing protein" evidence="1">
    <location>
        <begin position="31"/>
        <end position="635"/>
    </location>
</feature>
<dbReference type="Pfam" id="PF01433">
    <property type="entry name" value="Peptidase_M1"/>
    <property type="match status" value="1"/>
</dbReference>
<evidence type="ECO:0000259" key="2">
    <source>
        <dbReference type="Pfam" id="PF01433"/>
    </source>
</evidence>
<proteinExistence type="predicted"/>
<keyword evidence="4" id="KW-1185">Reference proteome</keyword>
<keyword evidence="1" id="KW-0732">Signal</keyword>
<dbReference type="SUPFAM" id="SSF55486">
    <property type="entry name" value="Metalloproteases ('zincins'), catalytic domain"/>
    <property type="match status" value="1"/>
</dbReference>
<feature type="signal peptide" evidence="1">
    <location>
        <begin position="1"/>
        <end position="30"/>
    </location>
</feature>
<gene>
    <name evidence="3" type="ORF">SAMN04488522_102432</name>
</gene>
<dbReference type="Proteomes" id="UP000184287">
    <property type="component" value="Unassembled WGS sequence"/>
</dbReference>
<dbReference type="InterPro" id="IPR027268">
    <property type="entry name" value="Peptidase_M4/M1_CTD_sf"/>
</dbReference>
<reference evidence="4" key="1">
    <citation type="submission" date="2016-11" db="EMBL/GenBank/DDBJ databases">
        <authorList>
            <person name="Varghese N."/>
            <person name="Submissions S."/>
        </authorList>
    </citation>
    <scope>NUCLEOTIDE SEQUENCE [LARGE SCALE GENOMIC DNA]</scope>
    <source>
        <strain evidence="4">DSM 16990</strain>
    </source>
</reference>
<dbReference type="EMBL" id="FQUQ01000002">
    <property type="protein sequence ID" value="SHF20654.1"/>
    <property type="molecule type" value="Genomic_DNA"/>
</dbReference>
<protein>
    <recommendedName>
        <fullName evidence="2">Peptidase M1 membrane alanine aminopeptidase domain-containing protein</fullName>
    </recommendedName>
</protein>
<dbReference type="STRING" id="288992.SAMN04488522_102432"/>
<sequence>MMKKNLFRLLTTGFPATLALIITASTTLQAQELYLPRNIKAAYDKGSRSKDGKPGKQYWQNQGKYDMTIQVTPNTKMVEGTEMIKYTNHSPDTLHQVAIRFVNNLHKPEAPRSGYVSPDFLSAGLNIKSFEVNGQNYTIDSKDWGTVEEVPLKSAILPGQTAVFNISWSYPLSKQSGREGQLDSTTFFVAYAFPRISVYDDYNGWDMIPHTDRAEFYNDFNDYHLTVKAPKNYVVWATGDLLNPDEVLQPLPAERLKKSYTSGDIIAIATAEEMAKGQVTQQREWNSWKFKAAHITDITFSLSNHYLWDASSVVVDAKTNRRASVQTAYDAKAKDFAQATGWSKQALDWFSNHWPGIPYPFSKMTAVQGFADMEYPMMVNDSSTPDMEFSQFVLNHEIAHTYFPFYMGTNETRYAHMDEGWATTLEYLIGTAQLGKKKADDNYKKFRVNRWIYDPATEEDQPIISLSTQVSGTGYGNNAYVKPSLAYLALKDMLGDVAFKKSLHAYMERWNGKHPIPWDFFYTINAVSGQNLNWYWNNWFFSNNYIDLSIAKVSNTGLKYQISLRNTGGFAVPFDVKLSYNDGTTEVFHQTPAIWKANQKAAVISLNAKKAVSEINLNGGIFVDANDKDNTWKSK</sequence>
<feature type="domain" description="Peptidase M1 membrane alanine aminopeptidase" evidence="2">
    <location>
        <begin position="381"/>
        <end position="539"/>
    </location>
</feature>
<dbReference type="RefSeq" id="WP_234994490.1">
    <property type="nucleotide sequence ID" value="NZ_FQUQ01000002.1"/>
</dbReference>
<accession>A0A1M4ZRM6</accession>
<name>A0A1M4ZRM6_9SPHI</name>
<evidence type="ECO:0000256" key="1">
    <source>
        <dbReference type="SAM" id="SignalP"/>
    </source>
</evidence>
<evidence type="ECO:0000313" key="3">
    <source>
        <dbReference type="EMBL" id="SHF20654.1"/>
    </source>
</evidence>
<dbReference type="GO" id="GO:0008237">
    <property type="term" value="F:metallopeptidase activity"/>
    <property type="evidence" value="ECO:0007669"/>
    <property type="project" value="InterPro"/>
</dbReference>
<organism evidence="3 4">
    <name type="scientific">Pedobacter caeni</name>
    <dbReference type="NCBI Taxonomy" id="288992"/>
    <lineage>
        <taxon>Bacteria</taxon>
        <taxon>Pseudomonadati</taxon>
        <taxon>Bacteroidota</taxon>
        <taxon>Sphingobacteriia</taxon>
        <taxon>Sphingobacteriales</taxon>
        <taxon>Sphingobacteriaceae</taxon>
        <taxon>Pedobacter</taxon>
    </lineage>
</organism>
<dbReference type="Gene3D" id="1.10.390.10">
    <property type="entry name" value="Neutral Protease Domain 2"/>
    <property type="match status" value="1"/>
</dbReference>
<evidence type="ECO:0000313" key="4">
    <source>
        <dbReference type="Proteomes" id="UP000184287"/>
    </source>
</evidence>
<dbReference type="CDD" id="cd09604">
    <property type="entry name" value="M1_APN_like"/>
    <property type="match status" value="1"/>
</dbReference>
<dbReference type="AlphaFoldDB" id="A0A1M4ZRM6"/>
<dbReference type="InterPro" id="IPR014782">
    <property type="entry name" value="Peptidase_M1_dom"/>
</dbReference>
<dbReference type="GO" id="GO:0008270">
    <property type="term" value="F:zinc ion binding"/>
    <property type="evidence" value="ECO:0007669"/>
    <property type="project" value="InterPro"/>
</dbReference>